<evidence type="ECO:0000313" key="9">
    <source>
        <dbReference type="Proteomes" id="UP000255207"/>
    </source>
</evidence>
<dbReference type="PROSITE" id="PS50929">
    <property type="entry name" value="ABC_TM1F"/>
    <property type="match status" value="1"/>
</dbReference>
<comment type="caution">
    <text evidence="8">The sequence shown here is derived from an EMBL/GenBank/DDBJ whole genome shotgun (WGS) entry which is preliminary data.</text>
</comment>
<keyword evidence="9" id="KW-1185">Reference proteome</keyword>
<dbReference type="Gene3D" id="1.20.1560.10">
    <property type="entry name" value="ABC transporter type 1, transmembrane domain"/>
    <property type="match status" value="1"/>
</dbReference>
<evidence type="ECO:0000256" key="3">
    <source>
        <dbReference type="ARBA" id="ARBA00022989"/>
    </source>
</evidence>
<dbReference type="InterPro" id="IPR014710">
    <property type="entry name" value="RmlC-like_jellyroll"/>
</dbReference>
<dbReference type="AlphaFoldDB" id="A0A370L9U6"/>
<dbReference type="SUPFAM" id="SSF51206">
    <property type="entry name" value="cAMP-binding domain-like"/>
    <property type="match status" value="1"/>
</dbReference>
<dbReference type="PANTHER" id="PTHR24221:SF654">
    <property type="entry name" value="ATP-BINDING CASSETTE SUB-FAMILY B MEMBER 6"/>
    <property type="match status" value="1"/>
</dbReference>
<dbReference type="InterPro" id="IPR000595">
    <property type="entry name" value="cNMP-bd_dom"/>
</dbReference>
<dbReference type="SUPFAM" id="SSF90123">
    <property type="entry name" value="ABC transporter transmembrane region"/>
    <property type="match status" value="1"/>
</dbReference>
<feature type="domain" description="Cyclic nucleotide-binding" evidence="6">
    <location>
        <begin position="877"/>
        <end position="979"/>
    </location>
</feature>
<dbReference type="Proteomes" id="UP000255207">
    <property type="component" value="Unassembled WGS sequence"/>
</dbReference>
<dbReference type="InterPro" id="IPR018490">
    <property type="entry name" value="cNMP-bd_dom_sf"/>
</dbReference>
<name>A0A370L9U6_9HYPH</name>
<dbReference type="InterPro" id="IPR027417">
    <property type="entry name" value="P-loop_NTPase"/>
</dbReference>
<comment type="subcellular location">
    <subcellularLocation>
        <location evidence="1">Cell membrane</location>
        <topology evidence="1">Multi-pass membrane protein</topology>
    </subcellularLocation>
</comment>
<dbReference type="GO" id="GO:0034040">
    <property type="term" value="F:ATPase-coupled lipid transmembrane transporter activity"/>
    <property type="evidence" value="ECO:0007669"/>
    <property type="project" value="TreeGrafter"/>
</dbReference>
<feature type="transmembrane region" description="Helical" evidence="5">
    <location>
        <begin position="178"/>
        <end position="204"/>
    </location>
</feature>
<dbReference type="InterPro" id="IPR011527">
    <property type="entry name" value="ABC1_TM_dom"/>
</dbReference>
<dbReference type="RefSeq" id="WP_114828230.1">
    <property type="nucleotide sequence ID" value="NZ_QQTO01000037.1"/>
</dbReference>
<sequence>MVEIFSYIWRNSRSEQIRLILIVLLSLPFYYLSLELPKYIIGDAIQGRAFPDGRETARLFHLSVPAWLGGGREVFAGVDFDRTSYLFVLSGLFLLLVMINGGFKYVVNMRKGALGERLLQRLRFDLFAMLLSFPPEARRHLKPSEAATVIKDEVEPIGGFVGDAFVQPVLLGGQALTALAFILLQNLALGLIALAIVAVQAVIIPRLRREQLRLGKQRQLASRALAGKIGEVVEALGEVANHGTSAAEKSLVAERLETLFGIRYRLYGRKFAVKFLNNLLAQVTPFLFYTVGGYFALSGRLDIGQLVAVIAAYRDLPTPIKELIDWDQDRLDVETRFQQINRHFALDAPRAPPEPPASTEPAQDAFASGTIAVKGLTVLGATGERLLDRISLTLPLGAHIALSDRSSEAASALAQVLGGGITAFDGAVTLAGIPLGAVTPEQRGRSLAYLGPEPVVFDGTLRDNILYGLGRASGNAAQGDAEELERDLVKVLATVGLADTVFRFGLQHRLASEDTSGIAIRIAQLRALIRARLIASGAGEAVEPFDPARYTRNATIGDNILFGVTTDASWTPERLAGEPALRALLDAHGLTERLVRIGRRIAATMIEIFRDLPDDHVLFEQFSFFAAGHFGEYRDILARHAAGALQEADRTRLIALAFLYAEPRHRLGLLRPSDEDRILAARHAFRRQAPPALAKAVAFYDPERYCPAAPLRDNLLFGSTTGGGGTESQRATAAMRESLAELGLDGEAYRLGLERQAGYGGQSLFPSARVALALARCLIKRPRILILDEALAPFGEAEAARLLARVRLFMQGRTLLVAGRQVAGLGPFDARIEFHGPRSVSSPDIAVQAEAGPEAILPDEDGAADSEELRALRSVPIFAEIDTPRLKLLAFTGERVGFAAGETIVRQGDESDAAYLLISGSADVLSDSANGSVRIAGMTGYALFGEMGIVTGEPRSATIVAATPVVALRLRQEVFVALFTEFPQMALSVTRLIVRRLQDNLAAFARREDDDG</sequence>
<dbReference type="Gene3D" id="3.40.50.300">
    <property type="entry name" value="P-loop containing nucleotide triphosphate hydrolases"/>
    <property type="match status" value="2"/>
</dbReference>
<evidence type="ECO:0000256" key="1">
    <source>
        <dbReference type="ARBA" id="ARBA00004651"/>
    </source>
</evidence>
<dbReference type="Gene3D" id="2.60.120.10">
    <property type="entry name" value="Jelly Rolls"/>
    <property type="match status" value="1"/>
</dbReference>
<reference evidence="9" key="1">
    <citation type="submission" date="2018-07" db="EMBL/GenBank/DDBJ databases">
        <authorList>
            <person name="Safronova V.I."/>
            <person name="Chirak E.R."/>
            <person name="Sazanova A.L."/>
        </authorList>
    </citation>
    <scope>NUCLEOTIDE SEQUENCE [LARGE SCALE GENOMIC DNA]</scope>
    <source>
        <strain evidence="9">RCAM04685</strain>
    </source>
</reference>
<evidence type="ECO:0000259" key="7">
    <source>
        <dbReference type="PROSITE" id="PS50929"/>
    </source>
</evidence>
<dbReference type="SUPFAM" id="SSF52540">
    <property type="entry name" value="P-loop containing nucleoside triphosphate hydrolases"/>
    <property type="match status" value="2"/>
</dbReference>
<evidence type="ECO:0000256" key="4">
    <source>
        <dbReference type="ARBA" id="ARBA00023136"/>
    </source>
</evidence>
<evidence type="ECO:0000313" key="8">
    <source>
        <dbReference type="EMBL" id="RDJ28105.1"/>
    </source>
</evidence>
<keyword evidence="3 5" id="KW-1133">Transmembrane helix</keyword>
<dbReference type="InterPro" id="IPR018488">
    <property type="entry name" value="cNMP-bd_CS"/>
</dbReference>
<keyword evidence="8" id="KW-0547">Nucleotide-binding</keyword>
<organism evidence="8 9">
    <name type="scientific">Bosea caraganae</name>
    <dbReference type="NCBI Taxonomy" id="2763117"/>
    <lineage>
        <taxon>Bacteria</taxon>
        <taxon>Pseudomonadati</taxon>
        <taxon>Pseudomonadota</taxon>
        <taxon>Alphaproteobacteria</taxon>
        <taxon>Hyphomicrobiales</taxon>
        <taxon>Boseaceae</taxon>
        <taxon>Bosea</taxon>
    </lineage>
</organism>
<dbReference type="PROSITE" id="PS50042">
    <property type="entry name" value="CNMP_BINDING_3"/>
    <property type="match status" value="1"/>
</dbReference>
<dbReference type="GO" id="GO:0140359">
    <property type="term" value="F:ABC-type transporter activity"/>
    <property type="evidence" value="ECO:0007669"/>
    <property type="project" value="InterPro"/>
</dbReference>
<dbReference type="GO" id="GO:0005886">
    <property type="term" value="C:plasma membrane"/>
    <property type="evidence" value="ECO:0007669"/>
    <property type="project" value="UniProtKB-SubCell"/>
</dbReference>
<feature type="transmembrane region" description="Helical" evidence="5">
    <location>
        <begin position="85"/>
        <end position="106"/>
    </location>
</feature>
<dbReference type="InterPro" id="IPR039421">
    <property type="entry name" value="Type_1_exporter"/>
</dbReference>
<dbReference type="SMART" id="SM00100">
    <property type="entry name" value="cNMP"/>
    <property type="match status" value="1"/>
</dbReference>
<dbReference type="EMBL" id="QQTP01000002">
    <property type="protein sequence ID" value="RDJ28105.1"/>
    <property type="molecule type" value="Genomic_DNA"/>
</dbReference>
<dbReference type="CDD" id="cd00038">
    <property type="entry name" value="CAP_ED"/>
    <property type="match status" value="1"/>
</dbReference>
<evidence type="ECO:0000256" key="2">
    <source>
        <dbReference type="ARBA" id="ARBA00022692"/>
    </source>
</evidence>
<dbReference type="Pfam" id="PF00664">
    <property type="entry name" value="ABC_membrane"/>
    <property type="match status" value="1"/>
</dbReference>
<keyword evidence="8" id="KW-0067">ATP-binding</keyword>
<dbReference type="PANTHER" id="PTHR24221">
    <property type="entry name" value="ATP-BINDING CASSETTE SUB-FAMILY B"/>
    <property type="match status" value="1"/>
</dbReference>
<dbReference type="GO" id="GO:0005524">
    <property type="term" value="F:ATP binding"/>
    <property type="evidence" value="ECO:0007669"/>
    <property type="project" value="UniProtKB-KW"/>
</dbReference>
<feature type="domain" description="ABC transmembrane type-1" evidence="7">
    <location>
        <begin position="74"/>
        <end position="325"/>
    </location>
</feature>
<proteinExistence type="predicted"/>
<accession>A0A370L9U6</accession>
<dbReference type="InterPro" id="IPR036640">
    <property type="entry name" value="ABC1_TM_sf"/>
</dbReference>
<evidence type="ECO:0000256" key="5">
    <source>
        <dbReference type="SAM" id="Phobius"/>
    </source>
</evidence>
<dbReference type="Pfam" id="PF00027">
    <property type="entry name" value="cNMP_binding"/>
    <property type="match status" value="1"/>
</dbReference>
<protein>
    <submittedName>
        <fullName evidence="8">ABC transporter ATP-binding protein</fullName>
    </submittedName>
</protein>
<keyword evidence="4 5" id="KW-0472">Membrane</keyword>
<gene>
    <name evidence="8" type="ORF">DWE98_05785</name>
</gene>
<feature type="transmembrane region" description="Helical" evidence="5">
    <location>
        <begin position="17"/>
        <end position="34"/>
    </location>
</feature>
<dbReference type="PRINTS" id="PR00103">
    <property type="entry name" value="CAMPKINASE"/>
</dbReference>
<evidence type="ECO:0000259" key="6">
    <source>
        <dbReference type="PROSITE" id="PS50042"/>
    </source>
</evidence>
<keyword evidence="2 5" id="KW-0812">Transmembrane</keyword>
<dbReference type="PROSITE" id="PS00889">
    <property type="entry name" value="CNMP_BINDING_2"/>
    <property type="match status" value="1"/>
</dbReference>